<organism evidence="2 3">
    <name type="scientific">Methylomicrobium album BG8</name>
    <dbReference type="NCBI Taxonomy" id="686340"/>
    <lineage>
        <taxon>Bacteria</taxon>
        <taxon>Pseudomonadati</taxon>
        <taxon>Pseudomonadota</taxon>
        <taxon>Gammaproteobacteria</taxon>
        <taxon>Methylococcales</taxon>
        <taxon>Methylococcaceae</taxon>
        <taxon>Methylomicrobium</taxon>
    </lineage>
</organism>
<evidence type="ECO:0000313" key="2">
    <source>
        <dbReference type="EMBL" id="EIC30571.1"/>
    </source>
</evidence>
<dbReference type="HOGENOM" id="CLU_1990038_0_0_6"/>
<dbReference type="AlphaFoldDB" id="H8GLP4"/>
<proteinExistence type="predicted"/>
<accession>H8GLP4</accession>
<dbReference type="Proteomes" id="UP000005090">
    <property type="component" value="Chromosome"/>
</dbReference>
<gene>
    <name evidence="2" type="ORF">Metal_2885</name>
</gene>
<name>H8GLP4_METAL</name>
<sequence length="128" mass="14450">MRKPSKPTRGGKRPGSGRKPGAKNKSTLALKEYAGQYSEEAVQVLVEAMRDSEAPPAVRIQAADKLLDRSHGKPAVHLEPVEVNISPIPWEELREISRKSIEASQRRHQEFIEGRYERLGIPRDYHSD</sequence>
<evidence type="ECO:0000313" key="3">
    <source>
        <dbReference type="Proteomes" id="UP000005090"/>
    </source>
</evidence>
<keyword evidence="3" id="KW-1185">Reference proteome</keyword>
<dbReference type="EMBL" id="CM001475">
    <property type="protein sequence ID" value="EIC30571.1"/>
    <property type="molecule type" value="Genomic_DNA"/>
</dbReference>
<protein>
    <recommendedName>
        <fullName evidence="4">DUF5681 domain-containing protein</fullName>
    </recommendedName>
</protein>
<dbReference type="RefSeq" id="WP_005373241.1">
    <property type="nucleotide sequence ID" value="NZ_CM001475.1"/>
</dbReference>
<dbReference type="STRING" id="686340.Metal_2885"/>
<evidence type="ECO:0008006" key="4">
    <source>
        <dbReference type="Google" id="ProtNLM"/>
    </source>
</evidence>
<feature type="compositionally biased region" description="Basic residues" evidence="1">
    <location>
        <begin position="1"/>
        <end position="22"/>
    </location>
</feature>
<feature type="region of interest" description="Disordered" evidence="1">
    <location>
        <begin position="1"/>
        <end position="26"/>
    </location>
</feature>
<reference evidence="2 3" key="1">
    <citation type="journal article" date="2013" name="Genome Announc.">
        <title>Genome Sequence of the Obligate Gammaproteobacterial Methanotroph Methylomicrobium album Strain BG8.</title>
        <authorList>
            <person name="Kits K.D."/>
            <person name="Kalyuzhnaya M.G."/>
            <person name="Klotz M.G."/>
            <person name="Jetten M.S."/>
            <person name="Op den Camp H.J."/>
            <person name="Vuilleumier S."/>
            <person name="Bringel F."/>
            <person name="Dispirito A.A."/>
            <person name="Murrell J.C."/>
            <person name="Bruce D."/>
            <person name="Cheng J.F."/>
            <person name="Copeland A."/>
            <person name="Goodwin L."/>
            <person name="Hauser L."/>
            <person name="Lajus A."/>
            <person name="Land M.L."/>
            <person name="Lapidus A."/>
            <person name="Lucas S."/>
            <person name="Medigue C."/>
            <person name="Pitluck S."/>
            <person name="Woyke T."/>
            <person name="Zeytun A."/>
            <person name="Stein L.Y."/>
        </authorList>
    </citation>
    <scope>NUCLEOTIDE SEQUENCE [LARGE SCALE GENOMIC DNA]</scope>
    <source>
        <strain evidence="2 3">BG8</strain>
    </source>
</reference>
<evidence type="ECO:0000256" key="1">
    <source>
        <dbReference type="SAM" id="MobiDB-lite"/>
    </source>
</evidence>